<gene>
    <name evidence="1" type="ORF">SpAn4DRAFT_2582</name>
</gene>
<name>A0A0U1L0Z5_9FIRM</name>
<reference evidence="2" key="1">
    <citation type="submission" date="2015-03" db="EMBL/GenBank/DDBJ databases">
        <authorList>
            <person name="Nijsse Bart"/>
        </authorList>
    </citation>
    <scope>NUCLEOTIDE SEQUENCE [LARGE SCALE GENOMIC DNA]</scope>
</reference>
<protein>
    <submittedName>
        <fullName evidence="1">Uncharacterized protein</fullName>
    </submittedName>
</protein>
<evidence type="ECO:0000313" key="2">
    <source>
        <dbReference type="Proteomes" id="UP000049855"/>
    </source>
</evidence>
<dbReference type="AlphaFoldDB" id="A0A0U1L0Z5"/>
<organism evidence="1 2">
    <name type="scientific">Sporomusa ovata</name>
    <dbReference type="NCBI Taxonomy" id="2378"/>
    <lineage>
        <taxon>Bacteria</taxon>
        <taxon>Bacillati</taxon>
        <taxon>Bacillota</taxon>
        <taxon>Negativicutes</taxon>
        <taxon>Selenomonadales</taxon>
        <taxon>Sporomusaceae</taxon>
        <taxon>Sporomusa</taxon>
    </lineage>
</organism>
<dbReference type="EMBL" id="CTRP01000012">
    <property type="protein sequence ID" value="CQR73350.1"/>
    <property type="molecule type" value="Genomic_DNA"/>
</dbReference>
<evidence type="ECO:0000313" key="1">
    <source>
        <dbReference type="EMBL" id="CQR73350.1"/>
    </source>
</evidence>
<proteinExistence type="predicted"/>
<sequence>MVHLEQGQKQIEAKIDTGFKNTKEANDAILDLIEKTLP</sequence>
<keyword evidence="2" id="KW-1185">Reference proteome</keyword>
<dbReference type="Proteomes" id="UP000049855">
    <property type="component" value="Unassembled WGS sequence"/>
</dbReference>
<accession>A0A0U1L0Z5</accession>